<dbReference type="PANTHER" id="PTHR43272:SF33">
    <property type="entry name" value="AMP-BINDING DOMAIN-CONTAINING PROTEIN-RELATED"/>
    <property type="match status" value="1"/>
</dbReference>
<feature type="compositionally biased region" description="Low complexity" evidence="3">
    <location>
        <begin position="468"/>
        <end position="483"/>
    </location>
</feature>
<name>K0KT62_WICCF</name>
<accession>K0KT62</accession>
<dbReference type="HOGENOM" id="CLU_000022_45_4_1"/>
<evidence type="ECO:0000256" key="2">
    <source>
        <dbReference type="ARBA" id="ARBA00022840"/>
    </source>
</evidence>
<dbReference type="SUPFAM" id="SSF56801">
    <property type="entry name" value="Acetyl-CoA synthetase-like"/>
    <property type="match status" value="1"/>
</dbReference>
<proteinExistence type="predicted"/>
<evidence type="ECO:0000259" key="4">
    <source>
        <dbReference type="Pfam" id="PF00501"/>
    </source>
</evidence>
<evidence type="ECO:0000256" key="1">
    <source>
        <dbReference type="ARBA" id="ARBA00022741"/>
    </source>
</evidence>
<dbReference type="GO" id="GO:0005524">
    <property type="term" value="F:ATP binding"/>
    <property type="evidence" value="ECO:0007669"/>
    <property type="project" value="UniProtKB-KW"/>
</dbReference>
<organism evidence="5 6">
    <name type="scientific">Wickerhamomyces ciferrii (strain ATCC 14091 / BCRC 22168 / CBS 111 / JCM 3599 / NBRC 0793 / NRRL Y-1031 F-60-10)</name>
    <name type="common">Yeast</name>
    <name type="synonym">Pichia ciferrii</name>
    <dbReference type="NCBI Taxonomy" id="1206466"/>
    <lineage>
        <taxon>Eukaryota</taxon>
        <taxon>Fungi</taxon>
        <taxon>Dikarya</taxon>
        <taxon>Ascomycota</taxon>
        <taxon>Saccharomycotina</taxon>
        <taxon>Saccharomycetes</taxon>
        <taxon>Phaffomycetales</taxon>
        <taxon>Wickerhamomycetaceae</taxon>
        <taxon>Wickerhamomyces</taxon>
    </lineage>
</organism>
<dbReference type="AlphaFoldDB" id="K0KT62"/>
<keyword evidence="5" id="KW-0436">Ligase</keyword>
<dbReference type="Gene3D" id="3.40.50.12780">
    <property type="entry name" value="N-terminal domain of ligase-like"/>
    <property type="match status" value="1"/>
</dbReference>
<dbReference type="InterPro" id="IPR020845">
    <property type="entry name" value="AMP-binding_CS"/>
</dbReference>
<dbReference type="STRING" id="1206466.K0KT62"/>
<dbReference type="GO" id="GO:0004467">
    <property type="term" value="F:long-chain fatty acid-CoA ligase activity"/>
    <property type="evidence" value="ECO:0007669"/>
    <property type="project" value="UniProtKB-EC"/>
</dbReference>
<evidence type="ECO:0000313" key="6">
    <source>
        <dbReference type="Proteomes" id="UP000009328"/>
    </source>
</evidence>
<gene>
    <name evidence="5" type="primary">FAA6</name>
    <name evidence="5" type="ORF">BN7_4125</name>
</gene>
<dbReference type="FunCoup" id="K0KT62">
    <property type="interactions" value="301"/>
</dbReference>
<dbReference type="InterPro" id="IPR000873">
    <property type="entry name" value="AMP-dep_synth/lig_dom"/>
</dbReference>
<reference evidence="5 6" key="1">
    <citation type="journal article" date="2012" name="Eukaryot. Cell">
        <title>Draft genome sequence of Wickerhamomyces ciferrii NRRL Y-1031 F-60-10.</title>
        <authorList>
            <person name="Schneider J."/>
            <person name="Andrea H."/>
            <person name="Blom J."/>
            <person name="Jaenicke S."/>
            <person name="Ruckert C."/>
            <person name="Schorsch C."/>
            <person name="Szczepanowski R."/>
            <person name="Farwick M."/>
            <person name="Goesmann A."/>
            <person name="Puhler A."/>
            <person name="Schaffer S."/>
            <person name="Tauch A."/>
            <person name="Kohler T."/>
            <person name="Brinkrolf K."/>
        </authorList>
    </citation>
    <scope>NUCLEOTIDE SEQUENCE [LARGE SCALE GENOMIC DNA]</scope>
    <source>
        <strain evidence="6">ATCC 14091 / BCRC 22168 / CBS 111 / JCM 3599 / NBRC 0793 / NRRL Y-1031 F-60-10</strain>
    </source>
</reference>
<dbReference type="eggNOG" id="KOG1256">
    <property type="taxonomic scope" value="Eukaryota"/>
</dbReference>
<feature type="domain" description="AMP-dependent synthetase/ligase" evidence="4">
    <location>
        <begin position="118"/>
        <end position="528"/>
    </location>
</feature>
<keyword evidence="6" id="KW-1185">Reference proteome</keyword>
<dbReference type="EMBL" id="CAIF01000143">
    <property type="protein sequence ID" value="CCH44559.1"/>
    <property type="molecule type" value="Genomic_DNA"/>
</dbReference>
<keyword evidence="2" id="KW-0067">ATP-binding</keyword>
<evidence type="ECO:0000313" key="5">
    <source>
        <dbReference type="EMBL" id="CCH44559.1"/>
    </source>
</evidence>
<feature type="region of interest" description="Disordered" evidence="3">
    <location>
        <begin position="462"/>
        <end position="488"/>
    </location>
</feature>
<dbReference type="EC" id="6.2.1.3" evidence="5"/>
<dbReference type="InParanoid" id="K0KT62"/>
<dbReference type="Pfam" id="PF00501">
    <property type="entry name" value="AMP-binding"/>
    <property type="match status" value="1"/>
</dbReference>
<dbReference type="InterPro" id="IPR042099">
    <property type="entry name" value="ANL_N_sf"/>
</dbReference>
<dbReference type="PANTHER" id="PTHR43272">
    <property type="entry name" value="LONG-CHAIN-FATTY-ACID--COA LIGASE"/>
    <property type="match status" value="1"/>
</dbReference>
<dbReference type="PROSITE" id="PS00455">
    <property type="entry name" value="AMP_BINDING"/>
    <property type="match status" value="1"/>
</dbReference>
<dbReference type="GO" id="GO:0005783">
    <property type="term" value="C:endoplasmic reticulum"/>
    <property type="evidence" value="ECO:0007669"/>
    <property type="project" value="TreeGrafter"/>
</dbReference>
<dbReference type="GO" id="GO:0016020">
    <property type="term" value="C:membrane"/>
    <property type="evidence" value="ECO:0007669"/>
    <property type="project" value="TreeGrafter"/>
</dbReference>
<dbReference type="Proteomes" id="UP000009328">
    <property type="component" value="Unassembled WGS sequence"/>
</dbReference>
<protein>
    <submittedName>
        <fullName evidence="5">Long chain fatty acyl-CoA synthetase</fullName>
        <ecNumber evidence="5">6.2.1.3</ecNumber>
    </submittedName>
</protein>
<sequence length="714" mass="79861">MSIATDKPPSKSVIELIPNAQEFQLKGDQFDFQKYFDTLPLPSFNDKDVQSSRLPNSKEAGFSSIYRSSLCQDGLISTVHPDLDTSHSIFQKAVELYGERDLFGVRKFDRSTGKFDDDFTYQTYNEIATRRTNLGSGIKTLLPQDEKFVVSLFSPNRPEWLLTQLASSAHSLTITALYDTLGANTAEYILNFTDSPILFCPLNKISNVLNNITTSAKKVPNLKYIISMDPLDFDLDFGLIQLGKSQGISIMSIHQLEKIGEQNPVPFTEPTPDTRFGISFTSGTTGNPKGVVLNHEQMASGIGACIAVVNKPDNVPREAQYQSYCFLPLAHIYELLASNLQIARGSKIAFPHDPNPITLVENLKIVKPHFISLVPRVLNKFEAVLKQGLNSDYKGQMVLSLLLSDSTPNWLKKSLQNKTRKVLGFDRLNFIVSGSAPINPSTAAFLSKVLGVAFKQGYGLTESTSGTNSSSLNDSDFGSSGSLHPSTDARLRDVPEMGYLTTDSNGNELEEPQGELLLRGPQIFKEYYKNQKATDEVLQNGWFSTGDIATFDKYGRVYIIDRVKNFFKLAQGEYISPEKLENIYLSECPYITQIFITGKSVERYLVGIVGLDPIAVKRLFKKFHGFKTDDDLINGINSSPELKKYLLNKMNSKAKELQGFEKIHNLKVAIEPLKITDETITPTQKIKRNVCNKFFRNEVEELYQEGDLIRGEKI</sequence>
<comment type="caution">
    <text evidence="5">The sequence shown here is derived from an EMBL/GenBank/DDBJ whole genome shotgun (WGS) entry which is preliminary data.</text>
</comment>
<keyword evidence="1" id="KW-0547">Nucleotide-binding</keyword>
<evidence type="ECO:0000256" key="3">
    <source>
        <dbReference type="SAM" id="MobiDB-lite"/>
    </source>
</evidence>